<keyword evidence="17 19" id="KW-0456">Lyase</keyword>
<gene>
    <name evidence="19 23" type="primary">aroB</name>
    <name evidence="23" type="ORF">PNK_0062</name>
</gene>
<dbReference type="EC" id="4.2.3.4" evidence="8 19"/>
<feature type="binding site" evidence="19">
    <location>
        <begin position="101"/>
        <end position="105"/>
    </location>
    <ligand>
        <name>NAD(+)</name>
        <dbReference type="ChEBI" id="CHEBI:57540"/>
    </ligand>
</feature>
<dbReference type="Pfam" id="PF24621">
    <property type="entry name" value="DHQS_C"/>
    <property type="match status" value="1"/>
</dbReference>
<feature type="binding site" evidence="19">
    <location>
        <begin position="67"/>
        <end position="72"/>
    </location>
    <ligand>
        <name>NAD(+)</name>
        <dbReference type="ChEBI" id="CHEBI:57540"/>
    </ligand>
</feature>
<dbReference type="InterPro" id="IPR016037">
    <property type="entry name" value="DHQ_synth_AroB"/>
</dbReference>
<dbReference type="FunCoup" id="A0A0U5JA89">
    <property type="interactions" value="390"/>
</dbReference>
<evidence type="ECO:0000256" key="6">
    <source>
        <dbReference type="ARBA" id="ARBA00004661"/>
    </source>
</evidence>
<dbReference type="UniPathway" id="UPA00053">
    <property type="reaction ID" value="UER00085"/>
</dbReference>
<evidence type="ECO:0000256" key="18">
    <source>
        <dbReference type="ARBA" id="ARBA00023285"/>
    </source>
</evidence>
<keyword evidence="16 19" id="KW-0057">Aromatic amino acid biosynthesis</keyword>
<evidence type="ECO:0000313" key="23">
    <source>
        <dbReference type="EMBL" id="CUI15700.1"/>
    </source>
</evidence>
<name>A0A0U5JA89_9BACT</name>
<feature type="domain" description="3-dehydroquinate synthase N-terminal" evidence="21">
    <location>
        <begin position="63"/>
        <end position="175"/>
    </location>
</feature>
<dbReference type="KEGG" id="pnl:PNK_0062"/>
<comment type="catalytic activity">
    <reaction evidence="1 19">
        <text>7-phospho-2-dehydro-3-deoxy-D-arabino-heptonate = 3-dehydroquinate + phosphate</text>
        <dbReference type="Rhea" id="RHEA:21968"/>
        <dbReference type="ChEBI" id="CHEBI:32364"/>
        <dbReference type="ChEBI" id="CHEBI:43474"/>
        <dbReference type="ChEBI" id="CHEBI:58394"/>
        <dbReference type="EC" id="4.2.3.4"/>
    </reaction>
</comment>
<keyword evidence="18 19" id="KW-0170">Cobalt</keyword>
<dbReference type="GO" id="GO:0000166">
    <property type="term" value="F:nucleotide binding"/>
    <property type="evidence" value="ECO:0007669"/>
    <property type="project" value="UniProtKB-KW"/>
</dbReference>
<dbReference type="PANTHER" id="PTHR43622">
    <property type="entry name" value="3-DEHYDROQUINATE SYNTHASE"/>
    <property type="match status" value="1"/>
</dbReference>
<evidence type="ECO:0000256" key="14">
    <source>
        <dbReference type="ARBA" id="ARBA00022833"/>
    </source>
</evidence>
<evidence type="ECO:0000256" key="4">
    <source>
        <dbReference type="ARBA" id="ARBA00003485"/>
    </source>
</evidence>
<dbReference type="GO" id="GO:0009073">
    <property type="term" value="P:aromatic amino acid family biosynthetic process"/>
    <property type="evidence" value="ECO:0007669"/>
    <property type="project" value="UniProtKB-KW"/>
</dbReference>
<keyword evidence="20" id="KW-0472">Membrane</keyword>
<dbReference type="GO" id="GO:0003856">
    <property type="term" value="F:3-dehydroquinate synthase activity"/>
    <property type="evidence" value="ECO:0007669"/>
    <property type="project" value="UniProtKB-UniRule"/>
</dbReference>
<evidence type="ECO:0000256" key="3">
    <source>
        <dbReference type="ARBA" id="ARBA00001947"/>
    </source>
</evidence>
<evidence type="ECO:0000256" key="20">
    <source>
        <dbReference type="SAM" id="Phobius"/>
    </source>
</evidence>
<evidence type="ECO:0000256" key="1">
    <source>
        <dbReference type="ARBA" id="ARBA00001393"/>
    </source>
</evidence>
<keyword evidence="13 19" id="KW-0547">Nucleotide-binding</keyword>
<feature type="binding site" evidence="19">
    <location>
        <begin position="165"/>
        <end position="168"/>
    </location>
    <ligand>
        <name>NAD(+)</name>
        <dbReference type="ChEBI" id="CHEBI:57540"/>
    </ligand>
</feature>
<feature type="binding site" evidence="19">
    <location>
        <position position="180"/>
    </location>
    <ligand>
        <name>Zn(2+)</name>
        <dbReference type="ChEBI" id="CHEBI:29105"/>
    </ligand>
</feature>
<sequence length="361" mass="40261">MADLLSATLPASTIVAAHSLDRLAYHLNFSCSQIVIFTHPSLWSIYGERLESQLSAIAPFTVLHIPEGEGSKSLVQAKRCWQHLARKRVDRNSLILALGGGVICDLAGFVASVYMRGIDAVYLPTSLLAMVDAAIGGKTGINLGKNKNVIGSFHLPKRVLIDPLFLRTLPRREYNAGFAEVIKYGMIAHPPLLDLLEQHWHRFEQKDEALLEEVIKQSCTIKQWFVDADFKDRGIRAQLNYGHTFGHAIESLTHYQYLHGEAVAIGMSYAAHLSLRMNLTDRATVQRQDEICKQIGLPLAAPPYPITRFIALMKSDKKASDGKINLILLEKIGKVIQVFQVNPSLIKQILLEHQIKISISK</sequence>
<dbReference type="GO" id="GO:0008652">
    <property type="term" value="P:amino acid biosynthetic process"/>
    <property type="evidence" value="ECO:0007669"/>
    <property type="project" value="UniProtKB-KW"/>
</dbReference>
<evidence type="ECO:0000256" key="15">
    <source>
        <dbReference type="ARBA" id="ARBA00023027"/>
    </source>
</evidence>
<evidence type="ECO:0000256" key="12">
    <source>
        <dbReference type="ARBA" id="ARBA00022723"/>
    </source>
</evidence>
<dbReference type="Pfam" id="PF01761">
    <property type="entry name" value="DHQ_synthase"/>
    <property type="match status" value="1"/>
</dbReference>
<comment type="pathway">
    <text evidence="6 19">Metabolic intermediate biosynthesis; chorismate biosynthesis; chorismate from D-erythrose 4-phosphate and phosphoenolpyruvate: step 2/7.</text>
</comment>
<organism evidence="23 24">
    <name type="scientific">Candidatus Protochlamydia naegleriophila</name>
    <dbReference type="NCBI Taxonomy" id="389348"/>
    <lineage>
        <taxon>Bacteria</taxon>
        <taxon>Pseudomonadati</taxon>
        <taxon>Chlamydiota</taxon>
        <taxon>Chlamydiia</taxon>
        <taxon>Parachlamydiales</taxon>
        <taxon>Parachlamydiaceae</taxon>
        <taxon>Candidatus Protochlamydia</taxon>
    </lineage>
</organism>
<reference evidence="24" key="1">
    <citation type="submission" date="2015-09" db="EMBL/GenBank/DDBJ databases">
        <authorList>
            <person name="Bertelli C."/>
        </authorList>
    </citation>
    <scope>NUCLEOTIDE SEQUENCE [LARGE SCALE GENOMIC DNA]</scope>
    <source>
        <strain evidence="24">KNic</strain>
    </source>
</reference>
<dbReference type="InterPro" id="IPR030963">
    <property type="entry name" value="DHQ_synth_fam"/>
</dbReference>
<keyword evidence="11 19" id="KW-0028">Amino-acid biosynthesis</keyword>
<keyword evidence="14 19" id="KW-0862">Zinc</keyword>
<evidence type="ECO:0000256" key="19">
    <source>
        <dbReference type="HAMAP-Rule" id="MF_00110"/>
    </source>
</evidence>
<dbReference type="CDD" id="cd08195">
    <property type="entry name" value="DHQS"/>
    <property type="match status" value="1"/>
</dbReference>
<dbReference type="EMBL" id="LN879502">
    <property type="protein sequence ID" value="CUI15700.1"/>
    <property type="molecule type" value="Genomic_DNA"/>
</dbReference>
<dbReference type="STRING" id="389348.PNK_0062"/>
<feature type="binding site" evidence="19">
    <location>
        <begin position="125"/>
        <end position="126"/>
    </location>
    <ligand>
        <name>NAD(+)</name>
        <dbReference type="ChEBI" id="CHEBI:57540"/>
    </ligand>
</feature>
<comment type="cofactor">
    <cofactor evidence="3">
        <name>Zn(2+)</name>
        <dbReference type="ChEBI" id="CHEBI:29105"/>
    </cofactor>
</comment>
<feature type="binding site" evidence="19">
    <location>
        <position position="147"/>
    </location>
    <ligand>
        <name>NAD(+)</name>
        <dbReference type="ChEBI" id="CHEBI:57540"/>
    </ligand>
</feature>
<feature type="binding site" evidence="19">
    <location>
        <position position="243"/>
    </location>
    <ligand>
        <name>Zn(2+)</name>
        <dbReference type="ChEBI" id="CHEBI:29105"/>
    </ligand>
</feature>
<evidence type="ECO:0000259" key="21">
    <source>
        <dbReference type="Pfam" id="PF01761"/>
    </source>
</evidence>
<dbReference type="GO" id="GO:0005737">
    <property type="term" value="C:cytoplasm"/>
    <property type="evidence" value="ECO:0007669"/>
    <property type="project" value="UniProtKB-SubCell"/>
</dbReference>
<dbReference type="InParanoid" id="A0A0U5JA89"/>
<dbReference type="RefSeq" id="WP_059059562.1">
    <property type="nucleotide sequence ID" value="NZ_LN879502.1"/>
</dbReference>
<protein>
    <recommendedName>
        <fullName evidence="9 19">3-dehydroquinate synthase</fullName>
        <shortName evidence="19">DHQS</shortName>
        <ecNumber evidence="8 19">4.2.3.4</ecNumber>
    </recommendedName>
</protein>
<dbReference type="Gene3D" id="1.20.1090.10">
    <property type="entry name" value="Dehydroquinate synthase-like - alpha domain"/>
    <property type="match status" value="1"/>
</dbReference>
<dbReference type="SUPFAM" id="SSF56796">
    <property type="entry name" value="Dehydroquinate synthase-like"/>
    <property type="match status" value="1"/>
</dbReference>
<keyword evidence="12 19" id="KW-0479">Metal-binding</keyword>
<comment type="cofactor">
    <cofactor evidence="2 19">
        <name>NAD(+)</name>
        <dbReference type="ChEBI" id="CHEBI:57540"/>
    </cofactor>
</comment>
<evidence type="ECO:0000313" key="24">
    <source>
        <dbReference type="Proteomes" id="UP000069902"/>
    </source>
</evidence>
<evidence type="ECO:0000256" key="17">
    <source>
        <dbReference type="ARBA" id="ARBA00023239"/>
    </source>
</evidence>
<dbReference type="Gene3D" id="3.40.50.1970">
    <property type="match status" value="1"/>
</dbReference>
<keyword evidence="20" id="KW-1133">Transmembrane helix</keyword>
<evidence type="ECO:0000256" key="8">
    <source>
        <dbReference type="ARBA" id="ARBA00013031"/>
    </source>
</evidence>
<dbReference type="PANTHER" id="PTHR43622:SF7">
    <property type="entry name" value="3-DEHYDROQUINATE SYNTHASE, CHLOROPLASTIC"/>
    <property type="match status" value="1"/>
</dbReference>
<dbReference type="Proteomes" id="UP000069902">
    <property type="component" value="Chromosome cPNK"/>
</dbReference>
<evidence type="ECO:0000256" key="7">
    <source>
        <dbReference type="ARBA" id="ARBA00005412"/>
    </source>
</evidence>
<dbReference type="InterPro" id="IPR056179">
    <property type="entry name" value="DHQS_C"/>
</dbReference>
<comment type="function">
    <text evidence="4 19">Catalyzes the conversion of 3-deoxy-D-arabino-heptulosonate 7-phosphate (DAHP) to dehydroquinate (DHQ).</text>
</comment>
<accession>A0A0U5JA89</accession>
<dbReference type="InterPro" id="IPR050071">
    <property type="entry name" value="Dehydroquinate_synthase"/>
</dbReference>
<dbReference type="GO" id="GO:0046872">
    <property type="term" value="F:metal ion binding"/>
    <property type="evidence" value="ECO:0007669"/>
    <property type="project" value="UniProtKB-KW"/>
</dbReference>
<evidence type="ECO:0000256" key="13">
    <source>
        <dbReference type="ARBA" id="ARBA00022741"/>
    </source>
</evidence>
<dbReference type="PATRIC" id="fig|389348.3.peg.72"/>
<evidence type="ECO:0000256" key="9">
    <source>
        <dbReference type="ARBA" id="ARBA00017684"/>
    </source>
</evidence>
<dbReference type="HAMAP" id="MF_00110">
    <property type="entry name" value="DHQ_synthase"/>
    <property type="match status" value="1"/>
</dbReference>
<comment type="subcellular location">
    <subcellularLocation>
        <location evidence="5 19">Cytoplasm</location>
    </subcellularLocation>
</comment>
<evidence type="ECO:0000256" key="2">
    <source>
        <dbReference type="ARBA" id="ARBA00001911"/>
    </source>
</evidence>
<evidence type="ECO:0000256" key="10">
    <source>
        <dbReference type="ARBA" id="ARBA00022490"/>
    </source>
</evidence>
<comment type="similarity">
    <text evidence="7 19">Belongs to the sugar phosphate cyclases superfamily. Dehydroquinate synthase family.</text>
</comment>
<comment type="cofactor">
    <cofactor evidence="19">
        <name>Co(2+)</name>
        <dbReference type="ChEBI" id="CHEBI:48828"/>
    </cofactor>
    <cofactor evidence="19">
        <name>Zn(2+)</name>
        <dbReference type="ChEBI" id="CHEBI:29105"/>
    </cofactor>
    <text evidence="19">Binds 1 divalent metal cation per subunit. Can use either Co(2+) or Zn(2+).</text>
</comment>
<feature type="transmembrane region" description="Helical" evidence="20">
    <location>
        <begin position="94"/>
        <end position="114"/>
    </location>
</feature>
<keyword evidence="10 19" id="KW-0963">Cytoplasm</keyword>
<evidence type="ECO:0000259" key="22">
    <source>
        <dbReference type="Pfam" id="PF24621"/>
    </source>
</evidence>
<dbReference type="PIRSF" id="PIRSF001455">
    <property type="entry name" value="DHQ_synth"/>
    <property type="match status" value="1"/>
</dbReference>
<dbReference type="AlphaFoldDB" id="A0A0U5JA89"/>
<proteinExistence type="inferred from homology"/>
<keyword evidence="24" id="KW-1185">Reference proteome</keyword>
<keyword evidence="20" id="KW-0812">Transmembrane</keyword>
<dbReference type="GO" id="GO:0009423">
    <property type="term" value="P:chorismate biosynthetic process"/>
    <property type="evidence" value="ECO:0007669"/>
    <property type="project" value="UniProtKB-UniRule"/>
</dbReference>
<dbReference type="InterPro" id="IPR030960">
    <property type="entry name" value="DHQS/DOIS_N"/>
</dbReference>
<evidence type="ECO:0000256" key="5">
    <source>
        <dbReference type="ARBA" id="ARBA00004496"/>
    </source>
</evidence>
<evidence type="ECO:0000256" key="16">
    <source>
        <dbReference type="ARBA" id="ARBA00023141"/>
    </source>
</evidence>
<dbReference type="FunFam" id="3.40.50.1970:FF:000007">
    <property type="entry name" value="Pentafunctional AROM polypeptide"/>
    <property type="match status" value="1"/>
</dbReference>
<keyword evidence="15 19" id="KW-0520">NAD</keyword>
<feature type="binding site" evidence="19">
    <location>
        <position position="138"/>
    </location>
    <ligand>
        <name>NAD(+)</name>
        <dbReference type="ChEBI" id="CHEBI:57540"/>
    </ligand>
</feature>
<feature type="domain" description="3-dehydroquinate synthase C-terminal" evidence="22">
    <location>
        <begin position="177"/>
        <end position="319"/>
    </location>
</feature>
<evidence type="ECO:0000256" key="11">
    <source>
        <dbReference type="ARBA" id="ARBA00022605"/>
    </source>
</evidence>
<feature type="binding site" evidence="19">
    <location>
        <position position="259"/>
    </location>
    <ligand>
        <name>Zn(2+)</name>
        <dbReference type="ChEBI" id="CHEBI:29105"/>
    </ligand>
</feature>
<dbReference type="NCBIfam" id="TIGR01357">
    <property type="entry name" value="aroB"/>
    <property type="match status" value="1"/>
</dbReference>